<dbReference type="SUPFAM" id="SSF47413">
    <property type="entry name" value="lambda repressor-like DNA-binding domains"/>
    <property type="match status" value="1"/>
</dbReference>
<dbReference type="PROSITE" id="PS50943">
    <property type="entry name" value="HTH_CROC1"/>
    <property type="match status" value="1"/>
</dbReference>
<organism evidence="3 4">
    <name type="scientific">Thiocapsa rosea</name>
    <dbReference type="NCBI Taxonomy" id="69360"/>
    <lineage>
        <taxon>Bacteria</taxon>
        <taxon>Pseudomonadati</taxon>
        <taxon>Pseudomonadota</taxon>
        <taxon>Gammaproteobacteria</taxon>
        <taxon>Chromatiales</taxon>
        <taxon>Chromatiaceae</taxon>
        <taxon>Thiocapsa</taxon>
    </lineage>
</organism>
<evidence type="ECO:0000313" key="4">
    <source>
        <dbReference type="Proteomes" id="UP000274556"/>
    </source>
</evidence>
<accession>A0A495VG38</accession>
<comment type="caution">
    <text evidence="3">The sequence shown here is derived from an EMBL/GenBank/DDBJ whole genome shotgun (WGS) entry which is preliminary data.</text>
</comment>
<feature type="region of interest" description="Disordered" evidence="1">
    <location>
        <begin position="71"/>
        <end position="113"/>
    </location>
</feature>
<evidence type="ECO:0000259" key="2">
    <source>
        <dbReference type="PROSITE" id="PS50943"/>
    </source>
</evidence>
<name>A0A495VG38_9GAMM</name>
<reference evidence="3 4" key="1">
    <citation type="submission" date="2018-10" db="EMBL/GenBank/DDBJ databases">
        <title>Genomic Encyclopedia of Archaeal and Bacterial Type Strains, Phase II (KMG-II): from individual species to whole genera.</title>
        <authorList>
            <person name="Goeker M."/>
        </authorList>
    </citation>
    <scope>NUCLEOTIDE SEQUENCE [LARGE SCALE GENOMIC DNA]</scope>
    <source>
        <strain evidence="3 4">DSM 235</strain>
    </source>
</reference>
<evidence type="ECO:0000313" key="3">
    <source>
        <dbReference type="EMBL" id="RKT46788.1"/>
    </source>
</evidence>
<dbReference type="EMBL" id="RBXL01000001">
    <property type="protein sequence ID" value="RKT46788.1"/>
    <property type="molecule type" value="Genomic_DNA"/>
</dbReference>
<dbReference type="AlphaFoldDB" id="A0A495VG38"/>
<gene>
    <name evidence="3" type="ORF">BDD21_4325</name>
</gene>
<dbReference type="Gene3D" id="1.10.260.40">
    <property type="entry name" value="lambda repressor-like DNA-binding domains"/>
    <property type="match status" value="1"/>
</dbReference>
<feature type="domain" description="HTH cro/C1-type" evidence="2">
    <location>
        <begin position="35"/>
        <end position="65"/>
    </location>
</feature>
<dbReference type="Proteomes" id="UP000274556">
    <property type="component" value="Unassembled WGS sequence"/>
</dbReference>
<dbReference type="InterPro" id="IPR001387">
    <property type="entry name" value="Cro/C1-type_HTH"/>
</dbReference>
<proteinExistence type="predicted"/>
<sequence length="113" mass="12756">MQTHDDLIETLMRRPGVRTEVERLEREEFALLDLLLKARHEAGLSQAQVAERMGTQAPAVARLERALATGRHSHRGQVFPCDIPESPAWRKPGGNQGRTKVSREHREDPSASR</sequence>
<evidence type="ECO:0000256" key="1">
    <source>
        <dbReference type="SAM" id="MobiDB-lite"/>
    </source>
</evidence>
<dbReference type="RefSeq" id="WP_245969730.1">
    <property type="nucleotide sequence ID" value="NZ_RBXL01000001.1"/>
</dbReference>
<feature type="compositionally biased region" description="Basic and acidic residues" evidence="1">
    <location>
        <begin position="101"/>
        <end position="113"/>
    </location>
</feature>
<keyword evidence="4" id="KW-1185">Reference proteome</keyword>
<dbReference type="GO" id="GO:0003677">
    <property type="term" value="F:DNA binding"/>
    <property type="evidence" value="ECO:0007669"/>
    <property type="project" value="InterPro"/>
</dbReference>
<protein>
    <recommendedName>
        <fullName evidence="2">HTH cro/C1-type domain-containing protein</fullName>
    </recommendedName>
</protein>
<dbReference type="InterPro" id="IPR010982">
    <property type="entry name" value="Lambda_DNA-bd_dom_sf"/>
</dbReference>
<dbReference type="CDD" id="cd00093">
    <property type="entry name" value="HTH_XRE"/>
    <property type="match status" value="1"/>
</dbReference>